<reference evidence="11" key="1">
    <citation type="submission" date="2019-07" db="EMBL/GenBank/DDBJ databases">
        <title>Chitinimonas sp. nov., isolated from Ny-Alesund, arctica soil.</title>
        <authorList>
            <person name="Xu Q."/>
            <person name="Peng F."/>
        </authorList>
    </citation>
    <scope>NUCLEOTIDE SEQUENCE [LARGE SCALE GENOMIC DNA]</scope>
    <source>
        <strain evidence="11">R3-44</strain>
    </source>
</reference>
<evidence type="ECO:0000313" key="10">
    <source>
        <dbReference type="EMBL" id="QDQ25135.1"/>
    </source>
</evidence>
<feature type="compositionally biased region" description="Basic and acidic residues" evidence="9">
    <location>
        <begin position="1"/>
        <end position="13"/>
    </location>
</feature>
<feature type="repeat" description="TPR" evidence="8">
    <location>
        <begin position="262"/>
        <end position="295"/>
    </location>
</feature>
<evidence type="ECO:0000256" key="4">
    <source>
        <dbReference type="ARBA" id="ARBA00022737"/>
    </source>
</evidence>
<feature type="region of interest" description="Disordered" evidence="9">
    <location>
        <begin position="1"/>
        <end position="45"/>
    </location>
</feature>
<keyword evidence="7" id="KW-0234">DNA repair</keyword>
<comment type="subcellular location">
    <subcellularLocation>
        <location evidence="1">Chromosome</location>
    </subcellularLocation>
</comment>
<dbReference type="SUPFAM" id="SSF52047">
    <property type="entry name" value="RNI-like"/>
    <property type="match status" value="2"/>
</dbReference>
<dbReference type="Pfam" id="PF13516">
    <property type="entry name" value="LRR_6"/>
    <property type="match status" value="4"/>
</dbReference>
<name>A0A516SAF9_9NEIS</name>
<dbReference type="PANTHER" id="PTHR24111">
    <property type="entry name" value="LEUCINE-RICH REPEAT-CONTAINING PROTEIN 34"/>
    <property type="match status" value="1"/>
</dbReference>
<dbReference type="InterPro" id="IPR032675">
    <property type="entry name" value="LRR_dom_sf"/>
</dbReference>
<dbReference type="GO" id="GO:0005694">
    <property type="term" value="C:chromosome"/>
    <property type="evidence" value="ECO:0007669"/>
    <property type="project" value="UniProtKB-SubCell"/>
</dbReference>
<comment type="similarity">
    <text evidence="2">Belongs to the Tonsoku family.</text>
</comment>
<evidence type="ECO:0000256" key="6">
    <source>
        <dbReference type="ARBA" id="ARBA00022853"/>
    </source>
</evidence>
<keyword evidence="8" id="KW-0802">TPR repeat</keyword>
<dbReference type="AlphaFoldDB" id="A0A516SAF9"/>
<dbReference type="SMART" id="SM00368">
    <property type="entry name" value="LRR_RI"/>
    <property type="match status" value="8"/>
</dbReference>
<keyword evidence="5" id="KW-0227">DNA damage</keyword>
<keyword evidence="11" id="KW-1185">Reference proteome</keyword>
<proteinExistence type="inferred from homology"/>
<dbReference type="PROSITE" id="PS50005">
    <property type="entry name" value="TPR"/>
    <property type="match status" value="2"/>
</dbReference>
<dbReference type="SUPFAM" id="SSF48452">
    <property type="entry name" value="TPR-like"/>
    <property type="match status" value="1"/>
</dbReference>
<evidence type="ECO:0000256" key="7">
    <source>
        <dbReference type="ARBA" id="ARBA00023204"/>
    </source>
</evidence>
<evidence type="ECO:0000313" key="11">
    <source>
        <dbReference type="Proteomes" id="UP000317550"/>
    </source>
</evidence>
<organism evidence="10 11">
    <name type="scientific">Chitinimonas arctica</name>
    <dbReference type="NCBI Taxonomy" id="2594795"/>
    <lineage>
        <taxon>Bacteria</taxon>
        <taxon>Pseudomonadati</taxon>
        <taxon>Pseudomonadota</taxon>
        <taxon>Betaproteobacteria</taxon>
        <taxon>Neisseriales</taxon>
        <taxon>Chitinibacteraceae</taxon>
        <taxon>Chitinimonas</taxon>
    </lineage>
</organism>
<evidence type="ECO:0000256" key="8">
    <source>
        <dbReference type="PROSITE-ProRule" id="PRU00339"/>
    </source>
</evidence>
<accession>A0A516SAF9</accession>
<dbReference type="GO" id="GO:0006325">
    <property type="term" value="P:chromatin organization"/>
    <property type="evidence" value="ECO:0007669"/>
    <property type="project" value="UniProtKB-KW"/>
</dbReference>
<dbReference type="KEGG" id="cari:FNU76_01500"/>
<dbReference type="OrthoDB" id="636045at2"/>
<dbReference type="InterPro" id="IPR019734">
    <property type="entry name" value="TPR_rpt"/>
</dbReference>
<gene>
    <name evidence="10" type="ORF">FNU76_01500</name>
</gene>
<dbReference type="InterPro" id="IPR001611">
    <property type="entry name" value="Leu-rich_rpt"/>
</dbReference>
<feature type="repeat" description="TPR" evidence="8">
    <location>
        <begin position="494"/>
        <end position="527"/>
    </location>
</feature>
<keyword evidence="3" id="KW-0158">Chromosome</keyword>
<dbReference type="PANTHER" id="PTHR24111:SF0">
    <property type="entry name" value="LEUCINE-RICH REPEAT-CONTAINING PROTEIN"/>
    <property type="match status" value="1"/>
</dbReference>
<dbReference type="Gene3D" id="3.80.10.10">
    <property type="entry name" value="Ribonuclease Inhibitor"/>
    <property type="match status" value="2"/>
</dbReference>
<keyword evidence="6" id="KW-0156">Chromatin regulator</keyword>
<dbReference type="InterPro" id="IPR011990">
    <property type="entry name" value="TPR-like_helical_dom_sf"/>
</dbReference>
<evidence type="ECO:0000256" key="1">
    <source>
        <dbReference type="ARBA" id="ARBA00004286"/>
    </source>
</evidence>
<dbReference type="EMBL" id="CP041730">
    <property type="protein sequence ID" value="QDQ25135.1"/>
    <property type="molecule type" value="Genomic_DNA"/>
</dbReference>
<protein>
    <recommendedName>
        <fullName evidence="12">Tetratricopeptide repeat protein</fullName>
    </recommendedName>
</protein>
<evidence type="ECO:0008006" key="12">
    <source>
        <dbReference type="Google" id="ProtNLM"/>
    </source>
</evidence>
<evidence type="ECO:0000256" key="9">
    <source>
        <dbReference type="SAM" id="MobiDB-lite"/>
    </source>
</evidence>
<keyword evidence="4" id="KW-0677">Repeat</keyword>
<evidence type="ECO:0000256" key="5">
    <source>
        <dbReference type="ARBA" id="ARBA00022763"/>
    </source>
</evidence>
<dbReference type="GO" id="GO:0006281">
    <property type="term" value="P:DNA repair"/>
    <property type="evidence" value="ECO:0007669"/>
    <property type="project" value="UniProtKB-KW"/>
</dbReference>
<evidence type="ECO:0000256" key="2">
    <source>
        <dbReference type="ARBA" id="ARBA00010999"/>
    </source>
</evidence>
<dbReference type="InterPro" id="IPR052201">
    <property type="entry name" value="LRR-containing_regulator"/>
</dbReference>
<sequence>MTKVREATGERYSRKARFAKRRQPFPSMCLPSKPRSCPHKKERESMLPVLNAVPRVSPPDWAPQAESDSDPDVRQAIARLANNDRTLVWLHLNDRKVDDSGVRVLVDALAQNTSLTMLNLGYNRIGDCGAEALASVLARNRILTELDLNDNQIGASGAQALAGALERNISLTSLDLSRNKSLAFGTQALVHALERNTSLTTLGLSGSKVGVRERATIHAALVRNHQSAHTESQTQFQRAHQAAHAEFQTLLKRVHQSTHSESQTLLQSGQQLAARGEYKLAEEQFRQALRLSGKAKKRSLIQAALDQLVQRPTAVPRVSPPDGATQLESVSDPDVHQAIQRLADKDLTLAKLHLNDKKIGDSDVQVLVDALARNTSLTMLNLSCNQIGDPGAEALAGALAQHRSLTALDLNGNRIGSRGVQALANALEQNISLTSLDLSKNRNFALGARALVQALEQNSSLTTLGLSGSKVAVRERTAIHAALARNLEAVRTRSQTLFQRGQQFAAEGEYQLAGDQFRQALRLGIDTGERSLIQTALDQAIQGLADNDAVLTALDLCLKEIDGSDA</sequence>
<feature type="compositionally biased region" description="Basic residues" evidence="9">
    <location>
        <begin position="14"/>
        <end position="23"/>
    </location>
</feature>
<evidence type="ECO:0000256" key="3">
    <source>
        <dbReference type="ARBA" id="ARBA00022454"/>
    </source>
</evidence>
<dbReference type="Proteomes" id="UP000317550">
    <property type="component" value="Chromosome"/>
</dbReference>